<dbReference type="PANTHER" id="PTHR30255">
    <property type="entry name" value="SINGLE-STRANDED-DNA-SPECIFIC EXONUCLEASE RECJ"/>
    <property type="match status" value="1"/>
</dbReference>
<evidence type="ECO:0000259" key="8">
    <source>
        <dbReference type="Pfam" id="PF02272"/>
    </source>
</evidence>
<evidence type="ECO:0000256" key="3">
    <source>
        <dbReference type="ARBA" id="ARBA00022722"/>
    </source>
</evidence>
<accession>A0A1Z4VRZ4</accession>
<feature type="coiled-coil region" evidence="6">
    <location>
        <begin position="312"/>
        <end position="346"/>
    </location>
</feature>
<dbReference type="GO" id="GO:0008409">
    <property type="term" value="F:5'-3' exonuclease activity"/>
    <property type="evidence" value="ECO:0007669"/>
    <property type="project" value="InterPro"/>
</dbReference>
<dbReference type="FunFam" id="3.90.1640.30:FF:000001">
    <property type="entry name" value="Single-stranded-DNA-specific exonuclease RecJ"/>
    <property type="match status" value="1"/>
</dbReference>
<feature type="domain" description="DDH" evidence="7">
    <location>
        <begin position="77"/>
        <end position="237"/>
    </location>
</feature>
<feature type="domain" description="RecJ OB" evidence="9">
    <location>
        <begin position="474"/>
        <end position="577"/>
    </location>
</feature>
<dbReference type="Gene3D" id="3.90.1640.30">
    <property type="match status" value="1"/>
</dbReference>
<evidence type="ECO:0000256" key="6">
    <source>
        <dbReference type="SAM" id="Coils"/>
    </source>
</evidence>
<dbReference type="InterPro" id="IPR003156">
    <property type="entry name" value="DHHA1_dom"/>
</dbReference>
<dbReference type="Pfam" id="PF17768">
    <property type="entry name" value="RecJ_OB"/>
    <property type="match status" value="1"/>
</dbReference>
<dbReference type="AlphaFoldDB" id="A0A1Z4VRZ4"/>
<comment type="similarity">
    <text evidence="1">Belongs to the RecJ family.</text>
</comment>
<evidence type="ECO:0000259" key="9">
    <source>
        <dbReference type="Pfam" id="PF17768"/>
    </source>
</evidence>
<dbReference type="SUPFAM" id="SSF64182">
    <property type="entry name" value="DHH phosphoesterases"/>
    <property type="match status" value="1"/>
</dbReference>
<reference evidence="10 11" key="1">
    <citation type="submission" date="2017-05" db="EMBL/GenBank/DDBJ databases">
        <title>Thiocyanate degradation by Thiohalobacter thiocyanaticus FOKN1.</title>
        <authorList>
            <person name="Oshiki M."/>
            <person name="Fukushima T."/>
            <person name="Kawano S."/>
            <person name="Nakagawa J."/>
        </authorList>
    </citation>
    <scope>NUCLEOTIDE SEQUENCE [LARGE SCALE GENOMIC DNA]</scope>
    <source>
        <strain evidence="10 11">FOKN1</strain>
    </source>
</reference>
<evidence type="ECO:0000313" key="10">
    <source>
        <dbReference type="EMBL" id="BAZ94411.1"/>
    </source>
</evidence>
<dbReference type="Proteomes" id="UP000218765">
    <property type="component" value="Chromosome"/>
</dbReference>
<keyword evidence="6" id="KW-0175">Coiled coil</keyword>
<dbReference type="OrthoDB" id="9809852at2"/>
<dbReference type="GO" id="GO:0006310">
    <property type="term" value="P:DNA recombination"/>
    <property type="evidence" value="ECO:0007669"/>
    <property type="project" value="InterPro"/>
</dbReference>
<evidence type="ECO:0000256" key="2">
    <source>
        <dbReference type="ARBA" id="ARBA00019841"/>
    </source>
</evidence>
<dbReference type="Pfam" id="PF02272">
    <property type="entry name" value="DHHA1"/>
    <property type="match status" value="1"/>
</dbReference>
<evidence type="ECO:0000256" key="4">
    <source>
        <dbReference type="ARBA" id="ARBA00022801"/>
    </source>
</evidence>
<feature type="domain" description="DHHA1" evidence="8">
    <location>
        <begin position="366"/>
        <end position="458"/>
    </location>
</feature>
<dbReference type="RefSeq" id="WP_096366508.1">
    <property type="nucleotide sequence ID" value="NZ_AP018052.1"/>
</dbReference>
<dbReference type="EMBL" id="AP018052">
    <property type="protein sequence ID" value="BAZ94411.1"/>
    <property type="molecule type" value="Genomic_DNA"/>
</dbReference>
<evidence type="ECO:0000256" key="1">
    <source>
        <dbReference type="ARBA" id="ARBA00005915"/>
    </source>
</evidence>
<dbReference type="GO" id="GO:0006281">
    <property type="term" value="P:DNA repair"/>
    <property type="evidence" value="ECO:0007669"/>
    <property type="project" value="InterPro"/>
</dbReference>
<protein>
    <recommendedName>
        <fullName evidence="2">Single-stranded-DNA-specific exonuclease RecJ</fullName>
    </recommendedName>
</protein>
<dbReference type="KEGG" id="ttc:FOKN1_2031"/>
<evidence type="ECO:0000256" key="5">
    <source>
        <dbReference type="ARBA" id="ARBA00022839"/>
    </source>
</evidence>
<gene>
    <name evidence="10" type="ORF">FOKN1_2031</name>
</gene>
<keyword evidence="4" id="KW-0378">Hydrolase</keyword>
<dbReference type="InterPro" id="IPR004610">
    <property type="entry name" value="RecJ"/>
</dbReference>
<dbReference type="InterPro" id="IPR001667">
    <property type="entry name" value="DDH_dom"/>
</dbReference>
<dbReference type="NCBIfam" id="TIGR00644">
    <property type="entry name" value="recJ"/>
    <property type="match status" value="1"/>
</dbReference>
<keyword evidence="3" id="KW-0540">Nuclease</keyword>
<proteinExistence type="inferred from homology"/>
<name>A0A1Z4VRZ4_9GAMM</name>
<dbReference type="Gene3D" id="3.10.310.30">
    <property type="match status" value="1"/>
</dbReference>
<sequence length="581" mass="62919">MTHPSRHKRIVRREPQVDPAELPDSLPAVLRRVYAARGVSRPEELEHALKRLHRPEQLGGLATAVDLLEHALTGDSRILIVGDFDADGATSSALCVRALRALGARQVEFLVPNRFEYGYGLTPEIVDVALERRPDLIMTVDNGVSSHQGVAAAQAAGVQVLVTDHHLPGAVLPPAEAIVNPNLPGDPFPSKHLAGVGVAFYVLSALRARLRETGWFNARGIDEPNLAALLDLVALGTVADVVPLDHNNRILVEQGLRRIRAGQCVPGITALLQAAGRDPRRCVASDLGFAVGPRLNAAGRMEDMRIGIDCLLADSMAEARSLAATLDGLNRERREVETQMKEEALRELEALHLDEAAELPVGVCLYNPDWHQGVIGILAARVKEAWHRPVIAFARAGEDELKGSARSVPGLHIRDVLDAVAARHPELIRKFGGHAMAAGLSLAESALAEFKAAFDAEVRRHLDEQALHGVVYSDGELAPDELSLETAELLRAAGPWGQAFPEPVFDGDFELVGQRVVGEHHLKLQLREPRSGRNLDAIAFHAAAQHVLEAGAELHLAYRADSNAFRGQCSLQLVVEHIETL</sequence>
<organism evidence="10 11">
    <name type="scientific">Thiohalobacter thiocyanaticus</name>
    <dbReference type="NCBI Taxonomy" id="585455"/>
    <lineage>
        <taxon>Bacteria</taxon>
        <taxon>Pseudomonadati</taxon>
        <taxon>Pseudomonadota</taxon>
        <taxon>Gammaproteobacteria</taxon>
        <taxon>Thiohalobacterales</taxon>
        <taxon>Thiohalobacteraceae</taxon>
        <taxon>Thiohalobacter</taxon>
    </lineage>
</organism>
<dbReference type="GO" id="GO:0003676">
    <property type="term" value="F:nucleic acid binding"/>
    <property type="evidence" value="ECO:0007669"/>
    <property type="project" value="InterPro"/>
</dbReference>
<keyword evidence="5 10" id="KW-0269">Exonuclease</keyword>
<dbReference type="InterPro" id="IPR038763">
    <property type="entry name" value="DHH_sf"/>
</dbReference>
<evidence type="ECO:0000259" key="7">
    <source>
        <dbReference type="Pfam" id="PF01368"/>
    </source>
</evidence>
<keyword evidence="11" id="KW-1185">Reference proteome</keyword>
<evidence type="ECO:0000313" key="11">
    <source>
        <dbReference type="Proteomes" id="UP000218765"/>
    </source>
</evidence>
<dbReference type="PANTHER" id="PTHR30255:SF2">
    <property type="entry name" value="SINGLE-STRANDED-DNA-SPECIFIC EXONUCLEASE RECJ"/>
    <property type="match status" value="1"/>
</dbReference>
<dbReference type="Pfam" id="PF01368">
    <property type="entry name" value="DHH"/>
    <property type="match status" value="1"/>
</dbReference>
<dbReference type="InterPro" id="IPR051673">
    <property type="entry name" value="SSDNA_exonuclease_RecJ"/>
</dbReference>
<dbReference type="InterPro" id="IPR041122">
    <property type="entry name" value="RecJ_OB"/>
</dbReference>